<evidence type="ECO:0000313" key="7">
    <source>
        <dbReference type="EMBL" id="ACQ76572.1"/>
    </source>
</evidence>
<dbReference type="Pfam" id="PF08398">
    <property type="entry name" value="Phospholip_A2_4"/>
    <property type="match status" value="1"/>
</dbReference>
<keyword evidence="8" id="KW-1185">Reference proteome</keyword>
<dbReference type="GO" id="GO:0005198">
    <property type="term" value="F:structural molecule activity"/>
    <property type="evidence" value="ECO:0007669"/>
    <property type="project" value="InterPro"/>
</dbReference>
<accession>C4P0S3</accession>
<dbReference type="GeneID" id="7871900"/>
<proteinExistence type="predicted"/>
<keyword evidence="3" id="KW-0167">Capsid protein</keyword>
<comment type="subcellular location">
    <subcellularLocation>
        <location evidence="1">Virion</location>
    </subcellularLocation>
</comment>
<protein>
    <submittedName>
        <fullName evidence="7">Structural protein VP1</fullName>
    </submittedName>
</protein>
<dbReference type="RefSeq" id="YP_002887627.1">
    <property type="nucleotide sequence ID" value="NC_012685.1"/>
</dbReference>
<dbReference type="KEGG" id="vg:7871900"/>
<dbReference type="Proteomes" id="UP000172844">
    <property type="component" value="Segment"/>
</dbReference>
<dbReference type="SUPFAM" id="SSF88645">
    <property type="entry name" value="ssDNA viruses"/>
    <property type="match status" value="1"/>
</dbReference>
<feature type="compositionally biased region" description="Polar residues" evidence="5">
    <location>
        <begin position="239"/>
        <end position="256"/>
    </location>
</feature>
<evidence type="ECO:0000259" key="6">
    <source>
        <dbReference type="Pfam" id="PF08398"/>
    </source>
</evidence>
<evidence type="ECO:0000313" key="8">
    <source>
        <dbReference type="Proteomes" id="UP000172844"/>
    </source>
</evidence>
<keyword evidence="4" id="KW-0946">Virion</keyword>
<evidence type="ECO:0000256" key="3">
    <source>
        <dbReference type="ARBA" id="ARBA00022561"/>
    </source>
</evidence>
<evidence type="ECO:0000256" key="5">
    <source>
        <dbReference type="SAM" id="MobiDB-lite"/>
    </source>
</evidence>
<gene>
    <name evidence="7" type="primary">VP1</name>
</gene>
<evidence type="ECO:0000256" key="2">
    <source>
        <dbReference type="ARBA" id="ARBA00022431"/>
    </source>
</evidence>
<dbReference type="GO" id="GO:0039615">
    <property type="term" value="C:T=1 icosahedral viral capsid"/>
    <property type="evidence" value="ECO:0007669"/>
    <property type="project" value="UniProtKB-KW"/>
</dbReference>
<organism evidence="7 8">
    <name type="scientific">Culex pipiens densovirus</name>
    <dbReference type="NCBI Taxonomy" id="185638"/>
    <lineage>
        <taxon>Viruses</taxon>
        <taxon>Monodnaviria</taxon>
        <taxon>Shotokuvirae</taxon>
        <taxon>Cossaviricota</taxon>
        <taxon>Quintoviricetes</taxon>
        <taxon>Piccovirales</taxon>
        <taxon>Parvoviridae</taxon>
        <taxon>Densovirinae</taxon>
        <taxon>Protoambidensovirus</taxon>
        <taxon>Protoambidensovirus dipteran1</taxon>
    </lineage>
</organism>
<keyword evidence="2" id="KW-1140">T=1 icosahedral capsid protein</keyword>
<dbReference type="InterPro" id="IPR003433">
    <property type="entry name" value="Capsid_VP4_densovirus"/>
</dbReference>
<reference evidence="7 8" key="1">
    <citation type="journal article" date="2009" name="J. Virol.">
        <title>Structure and expression strategy of the genome of Culex pipiens densovirus, a mosquito densovirus with an ambisense organization.</title>
        <authorList>
            <person name="Baquerizo-Audiot E."/>
            <person name="Abd-Alla A."/>
            <person name="Jousset F.X."/>
            <person name="Cousserans F."/>
            <person name="Tijssen P."/>
            <person name="Bergoin M."/>
        </authorList>
    </citation>
    <scope>NUCLEOTIDE SEQUENCE [LARGE SCALE GENOMIC DNA]</scope>
</reference>
<name>C4P0S3_9VIRU</name>
<dbReference type="EMBL" id="FJ810126">
    <property type="protein sequence ID" value="ACQ76572.1"/>
    <property type="molecule type" value="Genomic_DNA"/>
</dbReference>
<dbReference type="InterPro" id="IPR013607">
    <property type="entry name" value="Phospholipase_A2-like"/>
</dbReference>
<dbReference type="OrthoDB" id="547at10239"/>
<evidence type="ECO:0000256" key="1">
    <source>
        <dbReference type="ARBA" id="ARBA00004328"/>
    </source>
</evidence>
<evidence type="ECO:0000256" key="4">
    <source>
        <dbReference type="ARBA" id="ARBA00022844"/>
    </source>
</evidence>
<dbReference type="InterPro" id="IPR016184">
    <property type="entry name" value="Capsid/spike_ssDNA_virus"/>
</dbReference>
<sequence>MSSTLRRRIPFSERTPLLETFEVEEAEEVAAEGLFASIEEAAASLDLTPLAPVGLWVGGLAGLGYGAYEIYEHLLKSKPKITLRKVEREHKKAVKALEKEKFDLETLEDQHGDVDIVPIEQQNIEGERAGLVPAPYKYAGPGNSLNRGPAYDLVDESARQHDIAYDKAKSPEDIHKADRQFLTEAGNYVAEGIAGKGSISQTLGGIVTGAGIGIKHLAEKATGNIIYPPMAPPKRGVADSSTGGTPAKQAITQIPGPSSADAGMTLTGTGKEQASGGASSDGLAEYHIERPISLFGSKISTYRKVHKFMTFGFAPKIITSDSNSNSRWLTTYLAEVPWHLPCFYLTPSEFNLMPIGSRVKDVSIQVIYRGSTIQFETASSATSLATLNQINDIAVATALNKTGYGSNVSFTEFTAGKPMIPSKIAKPRYKPIPGKYRGMVADFYGTNNNHPSFASYIPKHHVGRQCNIYNYHALSDEAATDTDGATTNSWGGWVCLAKHIQQMDGKTCVNQVVLSSTYSPRMGMIKNPLKSFGRGLPQPNAGGTMTIVTQGNLVAARSAHIMKDTAGSETTPGINGDRLQTSEVLINLSNDNDGTFPVVDDYDIYTPIEKSQIARSGFWGAQDPHIMPSMHIGVQPVPALSSGALILEEGVFDNWTDTRAYWEVIATMNVVEHTPTEFPYANVPNVPPGEVVISLPSNEIPQNYIDPENDHAPYAGLYKTFSGDILPRAT</sequence>
<feature type="region of interest" description="Disordered" evidence="5">
    <location>
        <begin position="235"/>
        <end position="259"/>
    </location>
</feature>
<feature type="domain" description="Phospholipase A2-like" evidence="6">
    <location>
        <begin position="130"/>
        <end position="184"/>
    </location>
</feature>
<dbReference type="Pfam" id="PF02336">
    <property type="entry name" value="Denso_VP4"/>
    <property type="match status" value="1"/>
</dbReference>